<evidence type="ECO:0000256" key="2">
    <source>
        <dbReference type="ARBA" id="ARBA00022900"/>
    </source>
</evidence>
<dbReference type="GO" id="GO:0004867">
    <property type="term" value="F:serine-type endopeptidase inhibitor activity"/>
    <property type="evidence" value="ECO:0007669"/>
    <property type="project" value="UniProtKB-KW"/>
</dbReference>
<dbReference type="AlphaFoldDB" id="A0A0E9Y2V5"/>
<evidence type="ECO:0000256" key="1">
    <source>
        <dbReference type="ARBA" id="ARBA00022690"/>
    </source>
</evidence>
<dbReference type="InterPro" id="IPR023796">
    <property type="entry name" value="Serpin_dom"/>
</dbReference>
<feature type="non-terminal residue" evidence="5">
    <location>
        <position position="159"/>
    </location>
</feature>
<feature type="domain" description="Serpin" evidence="4">
    <location>
        <begin position="28"/>
        <end position="142"/>
    </location>
</feature>
<proteinExistence type="predicted"/>
<dbReference type="SUPFAM" id="SSF56574">
    <property type="entry name" value="Serpins"/>
    <property type="match status" value="1"/>
</dbReference>
<evidence type="ECO:0000313" key="5">
    <source>
        <dbReference type="EMBL" id="JAI08716.1"/>
    </source>
</evidence>
<dbReference type="Pfam" id="PF00079">
    <property type="entry name" value="Serpin"/>
    <property type="match status" value="1"/>
</dbReference>
<feature type="region of interest" description="Disordered" evidence="3">
    <location>
        <begin position="140"/>
        <end position="159"/>
    </location>
</feature>
<organism evidence="5">
    <name type="scientific">Amblyomma americanum</name>
    <name type="common">Lone star tick</name>
    <dbReference type="NCBI Taxonomy" id="6943"/>
    <lineage>
        <taxon>Eukaryota</taxon>
        <taxon>Metazoa</taxon>
        <taxon>Ecdysozoa</taxon>
        <taxon>Arthropoda</taxon>
        <taxon>Chelicerata</taxon>
        <taxon>Arachnida</taxon>
        <taxon>Acari</taxon>
        <taxon>Parasitiformes</taxon>
        <taxon>Ixodida</taxon>
        <taxon>Ixodoidea</taxon>
        <taxon>Ixodidae</taxon>
        <taxon>Amblyomminae</taxon>
        <taxon>Amblyomma</taxon>
    </lineage>
</organism>
<dbReference type="Gene3D" id="3.30.497.10">
    <property type="entry name" value="Antithrombin, subunit I, domain 2"/>
    <property type="match status" value="1"/>
</dbReference>
<evidence type="ECO:0000256" key="3">
    <source>
        <dbReference type="SAM" id="MobiDB-lite"/>
    </source>
</evidence>
<dbReference type="InterPro" id="IPR042178">
    <property type="entry name" value="Serpin_sf_1"/>
</dbReference>
<keyword evidence="1" id="KW-0646">Protease inhibitor</keyword>
<sequence>MRRFDMGYLTNVHHEQSLLTMDTKAQQEEVLRLERFSWDFVHAAEESRQDIDHYARLYAGAFEPNEILPKGCIETSSLVCMLSVVDFRGSWKHAFDDRTATREVFFHSDGTKSAVVMLHQTGEFRLADCADLNAKALELPYEPPGEGGSASAPKRSTSR</sequence>
<reference evidence="5" key="1">
    <citation type="submission" date="2014-02" db="EMBL/GenBank/DDBJ databases">
        <title>Comparative bioinformatics, temporal and spatial expression analyses of Ixodes scapularis organic anion transporting polypeptides.</title>
        <authorList>
            <person name="Radulovic Z."/>
            <person name="Porter L."/>
            <person name="Kim T."/>
            <person name="Mulenga A."/>
        </authorList>
    </citation>
    <scope>NUCLEOTIDE SEQUENCE</scope>
</reference>
<dbReference type="EMBL" id="GAYW01000262">
    <property type="protein sequence ID" value="JAI08716.1"/>
    <property type="molecule type" value="Transcribed_RNA"/>
</dbReference>
<keyword evidence="2" id="KW-0722">Serine protease inhibitor</keyword>
<protein>
    <submittedName>
        <fullName evidence="5">Serine protease inhibitor</fullName>
    </submittedName>
</protein>
<accession>A0A0E9Y2V5</accession>
<dbReference type="Gene3D" id="2.30.39.10">
    <property type="entry name" value="Alpha-1-antitrypsin, domain 1"/>
    <property type="match status" value="1"/>
</dbReference>
<name>A0A0E9Y2V5_AMBAM</name>
<dbReference type="InterPro" id="IPR042185">
    <property type="entry name" value="Serpin_sf_2"/>
</dbReference>
<dbReference type="InterPro" id="IPR036186">
    <property type="entry name" value="Serpin_sf"/>
</dbReference>
<evidence type="ECO:0000259" key="4">
    <source>
        <dbReference type="Pfam" id="PF00079"/>
    </source>
</evidence>
<reference evidence="5" key="2">
    <citation type="submission" date="2014-02" db="EMBL/GenBank/DDBJ databases">
        <title>Intra- and inter-species comparative analysis of male and female Amblyomma americanum serine protease inhibitors (serpins).</title>
        <authorList>
            <person name="Porter L."/>
            <person name="Kim T."/>
            <person name="Radulovic Z."/>
            <person name="Braz G."/>
            <person name="Vaz I.D.S.Jr."/>
            <person name="Mulenga A."/>
        </authorList>
    </citation>
    <scope>NUCLEOTIDE SEQUENCE</scope>
</reference>